<dbReference type="Proteomes" id="UP000751196">
    <property type="component" value="Unassembled WGS sequence"/>
</dbReference>
<feature type="compositionally biased region" description="Low complexity" evidence="1">
    <location>
        <begin position="227"/>
        <end position="255"/>
    </location>
</feature>
<feature type="region of interest" description="Disordered" evidence="1">
    <location>
        <begin position="3004"/>
        <end position="3028"/>
    </location>
</feature>
<name>A0ABS6M6P2_9LACO</name>
<feature type="compositionally biased region" description="Polar residues" evidence="1">
    <location>
        <begin position="6622"/>
        <end position="6631"/>
    </location>
</feature>
<gene>
    <name evidence="3" type="ORF">KTJ72_06315</name>
</gene>
<dbReference type="EMBL" id="JAHQYH010000011">
    <property type="protein sequence ID" value="MBV0915490.1"/>
    <property type="molecule type" value="Genomic_DNA"/>
</dbReference>
<dbReference type="InterPro" id="IPR044081">
    <property type="entry name" value="DUF5776"/>
</dbReference>
<feature type="compositionally biased region" description="Polar residues" evidence="1">
    <location>
        <begin position="5598"/>
        <end position="5614"/>
    </location>
</feature>
<feature type="compositionally biased region" description="Basic residues" evidence="1">
    <location>
        <begin position="7263"/>
        <end position="7272"/>
    </location>
</feature>
<feature type="region of interest" description="Disordered" evidence="1">
    <location>
        <begin position="4302"/>
        <end position="4329"/>
    </location>
</feature>
<feature type="region of interest" description="Disordered" evidence="1">
    <location>
        <begin position="6606"/>
        <end position="6631"/>
    </location>
</feature>
<feature type="region of interest" description="Disordered" evidence="1">
    <location>
        <begin position="4765"/>
        <end position="4785"/>
    </location>
</feature>
<feature type="compositionally biased region" description="Polar residues" evidence="1">
    <location>
        <begin position="3245"/>
        <end position="3255"/>
    </location>
</feature>
<feature type="region of interest" description="Disordered" evidence="1">
    <location>
        <begin position="3118"/>
        <end position="3160"/>
    </location>
</feature>
<feature type="region of interest" description="Disordered" evidence="1">
    <location>
        <begin position="4215"/>
        <end position="4240"/>
    </location>
</feature>
<feature type="compositionally biased region" description="Basic and acidic residues" evidence="1">
    <location>
        <begin position="5618"/>
        <end position="5629"/>
    </location>
</feature>
<feature type="compositionally biased region" description="Polar residues" evidence="1">
    <location>
        <begin position="3529"/>
        <end position="3548"/>
    </location>
</feature>
<feature type="compositionally biased region" description="Polar residues" evidence="1">
    <location>
        <begin position="5660"/>
        <end position="5679"/>
    </location>
</feature>
<evidence type="ECO:0000313" key="3">
    <source>
        <dbReference type="EMBL" id="MBV0915490.1"/>
    </source>
</evidence>
<feature type="region of interest" description="Disordered" evidence="1">
    <location>
        <begin position="4351"/>
        <end position="4401"/>
    </location>
</feature>
<evidence type="ECO:0000313" key="4">
    <source>
        <dbReference type="Proteomes" id="UP000751196"/>
    </source>
</evidence>
<feature type="compositionally biased region" description="Low complexity" evidence="1">
    <location>
        <begin position="1521"/>
        <end position="1539"/>
    </location>
</feature>
<organism evidence="3 4">
    <name type="scientific">Apilactobacillus waqarii</name>
    <dbReference type="NCBI Taxonomy" id="2851006"/>
    <lineage>
        <taxon>Bacteria</taxon>
        <taxon>Bacillati</taxon>
        <taxon>Bacillota</taxon>
        <taxon>Bacilli</taxon>
        <taxon>Lactobacillales</taxon>
        <taxon>Lactobacillaceae</taxon>
        <taxon>Apilactobacillus</taxon>
    </lineage>
</organism>
<feature type="compositionally biased region" description="Polar residues" evidence="1">
    <location>
        <begin position="4351"/>
        <end position="4363"/>
    </location>
</feature>
<feature type="region of interest" description="Disordered" evidence="1">
    <location>
        <begin position="4697"/>
        <end position="4720"/>
    </location>
</feature>
<accession>A0ABS6M6P2</accession>
<feature type="compositionally biased region" description="Polar residues" evidence="1">
    <location>
        <begin position="3118"/>
        <end position="3138"/>
    </location>
</feature>
<proteinExistence type="predicted"/>
<evidence type="ECO:0000259" key="2">
    <source>
        <dbReference type="Pfam" id="PF19087"/>
    </source>
</evidence>
<feature type="region of interest" description="Disordered" evidence="1">
    <location>
        <begin position="5598"/>
        <end position="5633"/>
    </location>
</feature>
<feature type="compositionally biased region" description="Basic residues" evidence="1">
    <location>
        <begin position="7279"/>
        <end position="7293"/>
    </location>
</feature>
<dbReference type="RefSeq" id="WP_217304403.1">
    <property type="nucleotide sequence ID" value="NZ_JAHQYH010000011.1"/>
</dbReference>
<feature type="region of interest" description="Disordered" evidence="1">
    <location>
        <begin position="227"/>
        <end position="285"/>
    </location>
</feature>
<feature type="compositionally biased region" description="Polar residues" evidence="1">
    <location>
        <begin position="256"/>
        <end position="272"/>
    </location>
</feature>
<feature type="compositionally biased region" description="Polar residues" evidence="1">
    <location>
        <begin position="4382"/>
        <end position="4401"/>
    </location>
</feature>
<feature type="domain" description="DUF5776" evidence="2">
    <location>
        <begin position="7464"/>
        <end position="7532"/>
    </location>
</feature>
<feature type="region of interest" description="Disordered" evidence="1">
    <location>
        <begin position="7246"/>
        <end position="7293"/>
    </location>
</feature>
<reference evidence="3 4" key="1">
    <citation type="submission" date="2021-06" db="EMBL/GenBank/DDBJ databases">
        <title>Draft genome sequence of a glucan synthesizing Apilactobacillus waqareii isolate HBW1.</title>
        <authorList>
            <person name="Anwar M.A."/>
        </authorList>
    </citation>
    <scope>NUCLEOTIDE SEQUENCE [LARGE SCALE GENOMIC DNA]</scope>
    <source>
        <strain evidence="3 4">HBW1</strain>
    </source>
</reference>
<feature type="compositionally biased region" description="Polar residues" evidence="1">
    <location>
        <begin position="3004"/>
        <end position="3014"/>
    </location>
</feature>
<comment type="caution">
    <text evidence="3">The sequence shown here is derived from an EMBL/GenBank/DDBJ whole genome shotgun (WGS) entry which is preliminary data.</text>
</comment>
<feature type="compositionally biased region" description="Polar residues" evidence="1">
    <location>
        <begin position="1462"/>
        <end position="1488"/>
    </location>
</feature>
<feature type="region of interest" description="Disordered" evidence="1">
    <location>
        <begin position="3985"/>
        <end position="4033"/>
    </location>
</feature>
<dbReference type="Pfam" id="PF19087">
    <property type="entry name" value="DUF5776"/>
    <property type="match status" value="3"/>
</dbReference>
<feature type="region of interest" description="Disordered" evidence="1">
    <location>
        <begin position="5648"/>
        <end position="5688"/>
    </location>
</feature>
<feature type="domain" description="DUF5776" evidence="2">
    <location>
        <begin position="7142"/>
        <end position="7210"/>
    </location>
</feature>
<evidence type="ECO:0000256" key="1">
    <source>
        <dbReference type="SAM" id="MobiDB-lite"/>
    </source>
</evidence>
<feature type="region of interest" description="Disordered" evidence="1">
    <location>
        <begin position="6185"/>
        <end position="6204"/>
    </location>
</feature>
<feature type="compositionally biased region" description="Polar residues" evidence="1">
    <location>
        <begin position="3991"/>
        <end position="4005"/>
    </location>
</feature>
<feature type="region of interest" description="Disordered" evidence="1">
    <location>
        <begin position="3835"/>
        <end position="3859"/>
    </location>
</feature>
<sequence length="7537" mass="792298">MQYNKQQFNKVKDKKVMKKVKKQWVVVSVATLAFLGTTAYTMGGTEAHADGTSGGTTNNSNTTNGNTTSGTQNNNQSAGSGNAATNTNTAATNTNTASTNGTSASSGASASAPVVTVGTTNGQAPSFNNNDDSATYAQQIQQGYQDAYNGKANNSGTLTGQAINYYNAGYAAAAAVMNDYNQKTQGIGAGTQDYTYYGNTPNRKDDAGNVKVASLSSSGASLANNTAANTTASNNSSSGAASSNGSGFTGASTTNPQTALTDGTPQNYNSPDSPYRGGADTPYSAYTSTQNYEQQLLSKFSNVNNVSVQSSNQIGASIIPQASDAIIQQARQQYANYAGLAKAFDTATNMTLAMQGYNDAESGKWVGIAPGQASKGNQDFYMNSFAGIRNSSNPYDQAYLGAKDSIANSFDSSNNFKVNTAFNPVNTSNQYYNMGYNDVVNQETAKGSGVVFVSNGGQFFNVLTGQTGAMNAGGGNVANNVIKIKIVGDIDLTALTGTGGEYANINATGSSITIDGQNHMMDFHDMDYTFTNSNFTDLYLQNFQSLYAANYYGPFRVGANDNIHYSNINYIGGQLLSATTQNVYFSGNVNVLNPVNYNNLAKSAYYNSPFTQNVLTVGGGNQQNLEVQNFVLENNSHYFGNTSPVYGGNAIELYGNMTLGQNSKMTLASRDTGGQGENGINSSNMAIYFRSSSANLNVAKDAVLNIIPLASQTANRLSGGIYMNGGNITVDGGTINFQGYNGTAGYYNQAIDMQGASTIKVINGGLVKALEAGLPQTTGTYYTSGGRQATLYGLIANENNNGNFYVGNGGNLIVGLTDQNGGYVTPYYGNLTINGVGSDHVIFYNNNTTNNTFQTGGNQKGINAYNVGIKDSSNRITPLYYFNLPSGSVNYTGVDGSGNPVSGSVNTTQLEIQSIPAVQFVGTSGVSVDNNGNTVITSYAKLTNYNSILGQKLYYQVGYSGTDPQGNFNNLTTYPNSSTQDLYSNADPNLYTGAINVPTNYAGEIIPVTFVLQKSAIGNVNPQFVGMRFKYGLTSVNNIVNTSPSAGTNNYTITIEGYNTGSNGKVTENGDMGITAGSTAVQQNGIVDGLADASAGNTNAKNAESFATRTSTDYTGAYNDAQSGYAAFNKNSPLSLDDLKQTTGFNAAVNPVAYIQGYQKAAYDAGVSDAHFGITSPQLQNIPGYQDGVNQYNQAYLVGLDPSKASLPLSTLQSQYGLASTYLGIPASATTTGLSDAQGALSFVQDERNAIINSTSGGYGTVLSNPTQKNAYLDAEAGYFNSVKNVSNPTAANPNPNASKAEQAGFQYGQSLINGALAKQRPTVVNPSAGIYNLSAAQSAYDAVKAALIHAVSNISSESSTTSHGALSDDSYVGDKTVYKSIKYGYYKAAQGQTDINLTSQTESKLDLLEEVGYILYVQPKAYEQGAQTFNNKQANTAANNPYNNSTIGQQSFNSGFSDAQTAFNQGQSDGLNTVKNSANPQGVQYPNSVIPANYQKDENLSSSYYTGYKGAVDGYKDGVSSTTGSNTNNNPTNQTTANYETSYQNGNAQGRQQAGANDYVNNTVSQTVANSDTNYATGVNTAAQGHSDGYSQAQSQPGNSNITTNNTDKTYVTGFNTGVSDERLDATKNIDASAFNQGAQDYINNLPISVSGHEKYYIAYYSQGYDAARQGLLDARDGKSQSLPTFTPSANKADPTYVNSSTIVAQFTTNLQNAYKLGYNSFKNDVTTGFSDSNNALANNQAALTANDGNKLVAYNVAADIFNTQLASLENTKYNNQQSPSGTLYTDLQSWFNTQAQADYQNGESIAKKTTVPPTAGNTQPQISFGFLQAGFNDLTNGYNGTTGNTVNTKSQGYVDGVKQQQNLNTGINTAKTSVQNNTPSDPDQLDAYNGTKAGYMDIATGSTTGSKTITSQYNKVFVDAYNKAYSDGSSLANEALQQLSQNQSATDATLNADGAKNVAYTAAYKQVMDGYHSVLRMTTGSTPDSNANYQQGQTVGHTFMNDYNAAEAKSNPKVSDSPSQTYHGVVDALNNASANGTIQPITSSPNGTLYIDGYNRAVADINKASADAVRDFDNGVQPNPSQESTAAIQAGYTQAYQALTTGFKQGLSNPNSSAPANTNAAAGFVNGQATAKGYADAIKDFNNGSNNPNANTEPGYADTMNALLDAQKKQRNNNNTTTVYGLAYSQALGANDGLAAVKNNSSINDIPTNVPSTVNPFAYQDGYQGSVDGYKDGSASTEGTSTNNSAAQANNPIYQNAYKQGNTAGRLQAGANDYTNGTVSQAEQQQDKNYATGVSIAENGYQDGASGVTKQGQDKPYTTGNAQGIQSADGVKQAQALNSTDNGLSGDSKSAYYGVKDAYAYVANPNIPNTQLPSYGVSGINTQSNAYQAAFVAAKTKALSDEAQGVATFQASQDNTYDTTSSNATVDTKAMSNGYNQAQKGYNASTTNTFDTTNNSASYKAGNTMFNDIIAGINDAKANPTQGTSYTGSAVRVAAYDGTAGAFNDVLKNTPNASATPLSRDANQSKAYVDAYNRSRDIAIQDGANGALAYVRGQSQATGKDADSQAFNYGYGRAQTGFSDSKTIQSPQASDAAYMTGYNAYQSESLANNDAVSGNRNSYTSAVDKNSYNDAYNAFNDAYTDLSKNPDNPNNPNMTGKSPAYADAYIVAKSYLQGQYQQGVSQFASGFSSGTGYTAVGSTAQAIQMLKKGYTDALQGYKDALSGEQAATTITTTGAQSGFQEGQQLLGAVNDVANNGKLTNTGGDPIYSLAFTAARKAKDAVDANPDVSNVVPSSNPNASNSVYASAYTNAVNAMQTNYQNGVQQYLSSQAEPVNPTTEYDMGYKDAKQSFEDAIVRGQSSSTKKTNEAINAFNEGQKALQGYNDAVSTGQINYPAGTDQNQIDANNGASQALTDISKGLANNDSAYTSYSNAFKLAYAKVKQAAQTAYDKGASGYVNGDNNTTDTDPISKVQSAGYNAAKQGHDLQQAGQTLTEAQKNNSALNTGFNDSKSGNDGLAAAGGNTRPDMTNWTQPQIDGYQGTVDAYANGKSDGQMPDLTGKSQAYKDAYTTSYNDAKQKATQGANAALTGQPVDQTGWTQKQKDAYATGVTNANNAYKQNQDNVNATNPYSAGSDGSESFEGAKAGFADGTNGGQTSLDGKSDVFKAAYNKAQQEAKQNAQAGIDEFTANKSNTATASATDAKNVAHNDGYTQAEAGYKGQTGAGINTNDPAYKAGQQLRSDENTGVSAAQKATGSDDKSFTPANASQKAAYDAALAGITAGANNNNNGQTVPEGDSAQAKAYADAYTQAHELGIQKAADGANAFNAGQADNSDKSLAGQAQSQGYKDAQSGHDVAVNKQTPTEAQKNNPSFMAGYNAAESARTGLSDIEKCATTPTSHVDDNAYKQAQQAYKDASDSIAANPDNPAATTNTSPAYQEIYKQAQSDLKKNYDAGKQQFMDAQSSANTSGVSSDQGKGRISQGYADAQAGFNAAINGQTITNPNDAQKAGMDAAKTVTDTVKASVDGSYKNSNDPVAQAANSATQSAHNDLLSDPDHADVSTDSSIANNPVKAAAYKQAQEQYKANYDAGTNAYLNNTTEPNDDLGKKGYQEANDGFTAGFSGQTSIANQHSAAQNGLSAGEQALAGYNNALSRNDENANAPQVEKDGNNGAKQAFADAKNNTSMSASDLAKEPVAFQAAYNKAKEIAQQAITAGATAFASGKVRPTVTDAITDAQAKAYDDARLGYDSAKTGATLTQAQQDNPSFMAGVKAYHDAQNGRTLFNEGKELPGDATTAETLAYTATKEAYTAGASDQPQRSDLNQQPGIYQDEYSDSYADAQQKAQAGASEAFGNSASKVDQSNWTQAQKDAYNTGKANAEAGFDKTKQDVTAQNNYPTGSNSGEAFDGAKAGFSDGKSGATTDLTNKTQTFINAYNAAKQEAQQAAKDGADQFNAQLDDSADAKAKDALSVAHVNGYTQAQAGYNAQNNNTVDNGNKDTSYQSGVKTAQDVAKGSADALTDPSKKDSYNSGSAAQDAAYKATVNGYLDGSDGNNDNATTTDHNQAKAYNDAYQAAKQKGEQAATTGASSYIAGNTKPTGSSAESLAQQKGYQDATDGYNAATNKDATVPTNATDAYKAGFNANKSGQAGINDIENGTTTANVVDSASYNKAQKAYDDASKAISASPDSPATASDSSPVYQTAYAKAVNDLKQNYQDGTNQFVNGSNSADTSGAKSTQAKTQIEQGYADVQRGFNDKIDGTTTNNANATTQEGANMAQKVIDSVNGVATDNVSSSNDPIVQTANSAAGQAKQDLQNNPDHSTTSDDASIQNNPIKAAAYKVAVNQMHQQYADGSSDYLNNQTKPSTDLGKQGYNDAQAGFTAGFNGTSVPNEHSATKAGQTAGQSALAGYQDALSNKKDTSGDAMQQQANAAALQAFDDAKNLKTTDISKEPVVAYQLAYQKAQQDAAAATTSGATAFANGESRPTGDDALSQVKQAAYDYAKSGYEAARDGKITDDDKKKPSFMAGVDAYNQSINGHDAYVNGEQLPESASAAEKAGYTAAQDAYSSGKNDSAKPSDLGSKPEAYQDVYNNAYADAQAKATIGAAEAFNNTTPVSQDGWTQAQKTAYAAGKQNAIAAYDDTKSDNTKANPNASGSDAAQAFDGAKAGFAAGAKGIKPDDINSQSATYKAAFNSAYDEAQSQSAQAQRDFAAGKSDQSTASNDSLNEAYKSAYAESNQGYNDQKDGKVNNDNKDINYLQGIENAKQLANGTNDATTNPGNNGNEYKSTPAQEAAYQATLNGYKDGANGNSNNQTPTDASQSVVYNDAYAAAKQQAQKDAATGASDFNKGLDQPYGTDSHSIAQTKGYQDASDGYRLAKDTPSAAIPSGATTAYISGYNAYKSSQAGLNDVENNTTTDHVDNDAYAKAQKAYTDASNAIAANPDKPQSSQYKDPAYVDAYNKAVSDLQTNYQTGQQQFDSGKNVADTTGVTSQQAKDRLAQGYNDTKAGFDSVVNNTPISNPNAAQKDGIKSAHTVQDAVSGIVSSNTDSNNQDPVYLSATQAAQQAKADLVDNPGHSYTSDDPTIQNNPIKKAAYAEAIQAMQVQYHAGADAFVNNQVEPSDKLGQDGYQDAQQGFNTGFAGTKVADNADSGVQTGNKYGLSALNGYQDAYNGVSNSNTDDAPRNDANRAALQAFDDAKTGNVTDLSNKSLAYQTAYKKAQDDAKQALIQGAQTFADGNASPAVTNAPSGVAAKAYADAVAGYKAAQAGGNYTDEQKTNPQFMVGVKAYNDMVSGRQLFTSGGQLTGNESASEKAGYLAAQAAFAAGKNDEPKDSTLANKSVQYQDAYNNAYDNAKQIATSGANDAYAANPSTDTSNLSSTELDAYNAGKQNAQTAYNAIKGDTTTANNNIVDSDAYNSFEGAKAGFAAGKTGNDTSLDGKSTAYINAYKSAKNEAAQAAAAGLAEFAAGKTDTATNSNDALNVAHKNAFDQATAGYNAQVSGQINQNNNDKSYQAGVQTASDMQTGYNDALTNPNRSVYNGTAAQVAAYHATANGFHDGSYDTNNSQPTDATQAKVYADAYNKAVSAGQTAALAGATTYNSGSAKTDDNSATGQAAQKGYDDAKQGHDDALNNVQAPINPSAAYQSGAQAVTDGKRGATDFNGQKDANANYTSGDNNVQTGHDGAKDGYLDAVEGNNKKSFDTSSNKTQAYQDQYSAEYDKALAKASLGAQNQFTNSNQDMTNWTQADKNAYQAGQASASQGYNEARQNPDDITHTGNTNVDESFKGAAAAFNDVKNGEEGQNGTSDASPVYQDAYQVALNAAKQVANNGATSFGNGQDLATQVAKLGDNQADKNAFTKGYNDAQAAYAQAQQTPSQASPYATGTNSNLVFEAAQNAFSDVKNGEAGAQANKSSDPAYVAAYQRALNEVQPVATNGASGFSNGVNLQQQLESFGNNQAQKDAYTKGYNDAQTAYGQALQNANDNADHNTSSNGDETYRGAAAALLDVKNGTAGQHANAEQSATYQAAYAKALAQAQAQSNAGATAFGNKTDLNSALGQFGNNQALSDTFAKGYNDASAGYTDAQKDANMSSTHSTNGDKDEVYRGAADAFNAVSRGENPTPDASQTNAAYLASFSRAKDQALQIAKDAAVGFNKGTAQQDLLSAQGDNKALQNAVSRGYVDAQTAYSQAEAQPDTTTHQTDSNADKTFHGASLAFSDVKNGTDGNSRPADSDAVAQSAYDKALSYAQGVAKNGSDAFIKGATLDNTVNSAGANQSDKDAIAKGYNDAQTAYAEAQQNPTENNPYAANTNSNLVFAAVANAISDVKANNVGAQANASTDKVYVDAYQRALNEAQPQATNGATGFGQGVNLADELAKFGNNQVQKDAYSRGYNDAQTAYAQALQNANDGSDHASSSNGDEVYRGAAAALQDVKNGHAGQNANAEQSAPFRAAYAKALQEAQAQANAGAAAFGNSADLNSSLGQFGNNQALKDVFTTGYTDANNGFNAAQQDASKANDHKTSSNEDVAYVGAADAFNAVAKDKDVTPDASQTNPAYISAFNRAKALANQLAQNGAVGFNQGKSQADLLAAQGENNTLKNEISRGYTDAQTAYGQAKSKPDTESRQTDTNADQTFHGSSLAFNDVKLGQLGSSRPADDDVVAQSAYDKALAEAIEILRSGITGYLSDAQLGDLLDHVGNDQADRDAITKGYNDAQKAYAQAQQNPTQASPYQANSTNDLVFKAVVNAINDVKGGNDGAQAKASNDIVYIDAYQKALQTAQPETTNGATGFGNDVNLNDQLSSFGDNQSQRAAYSKGYTDAQNGYNLALQNANDGVNHTSNSNEDSVYRGAAAAINDIKNGNPGQYANAEQGAPYKAAYAKALAYVSQVAKTASVTYLQNGSLNDSLGQFGNNQSVKDIFTKGYTDAKVGIELVQLGTDQLASHTNNTNVDNTYRGSVLALIDINSNRPNNHLSDSNDPVFIAAYQREAQIAQQAANNGAKAYTEGLSETAAVNKYSATPEDAAAIRMGYEQSQSGYNDGNRANAQSKSDNPYYQVGFNYADSAYKGYQAANPVQPTNNTPAPTGNVATDDAYKAAMAAISDIKKGIKQDISGQSLAYQTAYNRAYAELQAKKKADQEQDFSKVSKKYYKKNYKLYRVSNKHGARMYMSPKFTKHNWITTLQHGDLIKVIKIVKYGKTTRLYVGHGEYITGNKDYVVATQLAKADKKKTTKKAKKTTKKKVVKKVTPVIKTKPAKKKVVKKTETTKKPTVVKKHRTKAKQTPIKQTHKKTVQANTKKTHKKVVTPVVKKQQTINNPGYSVTVTPTKVSRYYRKNYTEFRLQKDALIHTSKNFTDRNWVSTLRRGDIIRVEKVVKFHGITRFYIGHGRYVTSNKEFVVDEKSYVQRKATQDAKKYKASHKSLPKNLSDHSDAYVDAYLKEFYRGSNAKVTFRRKKTDANSKTASNKQVSRYYHENHKKFRVIAKNGIRIHTDLKFSNKNWTAKLQQGNVVKVQKVVKYYGITRLYVGKNEYITANTAFVQKDND</sequence>
<protein>
    <recommendedName>
        <fullName evidence="2">DUF5776 domain-containing protein</fullName>
    </recommendedName>
</protein>
<feature type="region of interest" description="Disordered" evidence="1">
    <location>
        <begin position="1580"/>
        <end position="1608"/>
    </location>
</feature>
<feature type="domain" description="DUF5776" evidence="2">
    <location>
        <begin position="7324"/>
        <end position="7390"/>
    </location>
</feature>
<feature type="region of interest" description="Disordered" evidence="1">
    <location>
        <begin position="3526"/>
        <end position="3566"/>
    </location>
</feature>
<feature type="region of interest" description="Disordered" evidence="1">
    <location>
        <begin position="1462"/>
        <end position="1491"/>
    </location>
</feature>
<feature type="region of interest" description="Disordered" evidence="1">
    <location>
        <begin position="1520"/>
        <end position="1539"/>
    </location>
</feature>
<feature type="compositionally biased region" description="Low complexity" evidence="1">
    <location>
        <begin position="55"/>
        <end position="109"/>
    </location>
</feature>
<feature type="region of interest" description="Disordered" evidence="1">
    <location>
        <begin position="3239"/>
        <end position="3266"/>
    </location>
</feature>
<feature type="region of interest" description="Disordered" evidence="1">
    <location>
        <begin position="51"/>
        <end position="109"/>
    </location>
</feature>
<feature type="region of interest" description="Disordered" evidence="1">
    <location>
        <begin position="4838"/>
        <end position="4857"/>
    </location>
</feature>
<keyword evidence="4" id="KW-1185">Reference proteome</keyword>
<feature type="compositionally biased region" description="Polar residues" evidence="1">
    <location>
        <begin position="6185"/>
        <end position="6201"/>
    </location>
</feature>
<feature type="region of interest" description="Disordered" evidence="1">
    <location>
        <begin position="3327"/>
        <end position="3355"/>
    </location>
</feature>
<feature type="region of interest" description="Disordered" evidence="1">
    <location>
        <begin position="4562"/>
        <end position="4582"/>
    </location>
</feature>